<dbReference type="Proteomes" id="UP000478183">
    <property type="component" value="Unassembled WGS sequence"/>
</dbReference>
<proteinExistence type="predicted"/>
<evidence type="ECO:0008006" key="4">
    <source>
        <dbReference type="Google" id="ProtNLM"/>
    </source>
</evidence>
<dbReference type="AlphaFoldDB" id="A0A6L6JBL8"/>
<sequence length="104" mass="11026">MVLFAIMSLSIAPYMAAGQAGDMASTHARAHAVEDHASPVSGCENGACAAEAACVWICSGLMSDGTVAQTGRRMVLKSHRHALPRDLRREGIAPPRKDRPPIFV</sequence>
<gene>
    <name evidence="2" type="ORF">GL286_10045</name>
</gene>
<dbReference type="EMBL" id="WMIE01000004">
    <property type="protein sequence ID" value="MTH78069.1"/>
    <property type="molecule type" value="Genomic_DNA"/>
</dbReference>
<keyword evidence="3" id="KW-1185">Reference proteome</keyword>
<protein>
    <recommendedName>
        <fullName evidence="4">CopL family metal-binding regulatory protein</fullName>
    </recommendedName>
</protein>
<evidence type="ECO:0000313" key="2">
    <source>
        <dbReference type="EMBL" id="MTH78069.1"/>
    </source>
</evidence>
<evidence type="ECO:0000313" key="3">
    <source>
        <dbReference type="Proteomes" id="UP000478183"/>
    </source>
</evidence>
<feature type="signal peptide" evidence="1">
    <location>
        <begin position="1"/>
        <end position="16"/>
    </location>
</feature>
<organism evidence="2 3">
    <name type="scientific">Paracoccus aestuariivivens</name>
    <dbReference type="NCBI Taxonomy" id="1820333"/>
    <lineage>
        <taxon>Bacteria</taxon>
        <taxon>Pseudomonadati</taxon>
        <taxon>Pseudomonadota</taxon>
        <taxon>Alphaproteobacteria</taxon>
        <taxon>Rhodobacterales</taxon>
        <taxon>Paracoccaceae</taxon>
        <taxon>Paracoccus</taxon>
    </lineage>
</organism>
<keyword evidence="1" id="KW-0732">Signal</keyword>
<evidence type="ECO:0000256" key="1">
    <source>
        <dbReference type="SAM" id="SignalP"/>
    </source>
</evidence>
<name>A0A6L6JBL8_9RHOB</name>
<dbReference type="RefSeq" id="WP_155095418.1">
    <property type="nucleotide sequence ID" value="NZ_WMIE01000004.1"/>
</dbReference>
<reference evidence="2 3" key="1">
    <citation type="submission" date="2019-11" db="EMBL/GenBank/DDBJ databases">
        <authorList>
            <person name="Dong K."/>
        </authorList>
    </citation>
    <scope>NUCLEOTIDE SEQUENCE [LARGE SCALE GENOMIC DNA]</scope>
    <source>
        <strain evidence="2 3">NBRC 111993</strain>
    </source>
</reference>
<feature type="chain" id="PRO_5027063450" description="CopL family metal-binding regulatory protein" evidence="1">
    <location>
        <begin position="17"/>
        <end position="104"/>
    </location>
</feature>
<comment type="caution">
    <text evidence="2">The sequence shown here is derived from an EMBL/GenBank/DDBJ whole genome shotgun (WGS) entry which is preliminary data.</text>
</comment>
<accession>A0A6L6JBL8</accession>